<dbReference type="CDD" id="cd00051">
    <property type="entry name" value="EFh"/>
    <property type="match status" value="2"/>
</dbReference>
<evidence type="ECO:0000256" key="4">
    <source>
        <dbReference type="ARBA" id="ARBA00022737"/>
    </source>
</evidence>
<dbReference type="EMBL" id="CAMXCT030002342">
    <property type="protein sequence ID" value="CAL4784826.1"/>
    <property type="molecule type" value="Genomic_DNA"/>
</dbReference>
<dbReference type="InterPro" id="IPR020829">
    <property type="entry name" value="GlycerAld_3-P_DH_cat"/>
</dbReference>
<evidence type="ECO:0000313" key="12">
    <source>
        <dbReference type="Proteomes" id="UP001152797"/>
    </source>
</evidence>
<organism evidence="9">
    <name type="scientific">Cladocopium goreaui</name>
    <dbReference type="NCBI Taxonomy" id="2562237"/>
    <lineage>
        <taxon>Eukaryota</taxon>
        <taxon>Sar</taxon>
        <taxon>Alveolata</taxon>
        <taxon>Dinophyceae</taxon>
        <taxon>Suessiales</taxon>
        <taxon>Symbiodiniaceae</taxon>
        <taxon>Cladocopium</taxon>
    </lineage>
</organism>
<evidence type="ECO:0000256" key="7">
    <source>
        <dbReference type="SAM" id="MobiDB-lite"/>
    </source>
</evidence>
<dbReference type="PANTHER" id="PTHR23048:SF59">
    <property type="entry name" value="EF-HAND SUPERFAMILY PROTEIN"/>
    <property type="match status" value="1"/>
</dbReference>
<dbReference type="SMART" id="SM00054">
    <property type="entry name" value="EFh"/>
    <property type="match status" value="4"/>
</dbReference>
<dbReference type="OrthoDB" id="26525at2759"/>
<evidence type="ECO:0000256" key="3">
    <source>
        <dbReference type="ARBA" id="ARBA00022723"/>
    </source>
</evidence>
<gene>
    <name evidence="9" type="ORF">C1SCF055_LOCUS23889</name>
</gene>
<dbReference type="InterPro" id="IPR018247">
    <property type="entry name" value="EF_Hand_1_Ca_BS"/>
</dbReference>
<evidence type="ECO:0000313" key="10">
    <source>
        <dbReference type="EMBL" id="CAL1150889.1"/>
    </source>
</evidence>
<dbReference type="Gene3D" id="3.30.360.10">
    <property type="entry name" value="Dihydrodipicolinate Reductase, domain 2"/>
    <property type="match status" value="2"/>
</dbReference>
<evidence type="ECO:0000256" key="5">
    <source>
        <dbReference type="ARBA" id="ARBA00022837"/>
    </source>
</evidence>
<sequence length="672" mass="74347">MALRRFNAGGKKQKELTDEQKQEIKEAFDLFDTDGSGEIDSKELKVAMRALGFEPKKEEIQKMISDVDDDGSGTIGYEEFLKMMTHKILNRDPKDEILKAFRLFDDDETGKISFKNLKRVAKELGERMTDEELQEMIDEADRDGDGEAESPEDLLGVSARASPPSGLRSRPAAARSRREEAPKEFLPLVAMSRRWQELDNEATLLRVDSGDQLVDQFASPRDSRGEVASKALLAVESKEHHEKRCSQARRRRRTWHSRRRSRRCRSLSLAKAPLKVRLSAPPMPVTVVEPASAAPPAQEMPQLPSQVAEAAAAGRMRAEWEKLQQQPAVAHAVAPAAPGVAPADDGQGAGRQDPLNACCRAIVHVLLKEGIGIEKCMVTTIQSYAATQKTVGGVSAKDWREGRSVCCNIMRSSTRAAKAVGEVSMKKATQMYMKGFLSFTDEELVSSDFIHNVNSSIYDSKATLQIQPEGREALLQDPVLLFRPCAGPSSRSTRSRSDGQGPLRCVWHDLEDARLDMDFALAHPDPADSTHVVDVIGKAADCSAPGGRWRVWFERFEVELGARAFNHGDSIQAHIYRTFMPSWDPEDEVEDRIELMQREAAVSSPAQPIAPAGATTSSEHPSVGQADSMPFCFNVDAAEFIPGRPPTSALPERLQDIYTLWNCHAFAWEEGA</sequence>
<keyword evidence="12" id="KW-1185">Reference proteome</keyword>
<evidence type="ECO:0000259" key="8">
    <source>
        <dbReference type="PROSITE" id="PS50222"/>
    </source>
</evidence>
<dbReference type="FunFam" id="1.10.238.10:FF:000077">
    <property type="entry name" value="Centrin 1"/>
    <property type="match status" value="1"/>
</dbReference>
<dbReference type="EMBL" id="CAMXCT010002342">
    <property type="protein sequence ID" value="CAI3997514.1"/>
    <property type="molecule type" value="Genomic_DNA"/>
</dbReference>
<feature type="compositionally biased region" description="Acidic residues" evidence="7">
    <location>
        <begin position="140"/>
        <end position="152"/>
    </location>
</feature>
<dbReference type="PROSITE" id="PS50222">
    <property type="entry name" value="EF_HAND_2"/>
    <property type="match status" value="3"/>
</dbReference>
<keyword evidence="6" id="KW-0206">Cytoskeleton</keyword>
<dbReference type="GO" id="GO:0005509">
    <property type="term" value="F:calcium ion binding"/>
    <property type="evidence" value="ECO:0007669"/>
    <property type="project" value="InterPro"/>
</dbReference>
<protein>
    <submittedName>
        <fullName evidence="11">Caltractin (Centrin)</fullName>
    </submittedName>
</protein>
<keyword evidence="4" id="KW-0677">Repeat</keyword>
<evidence type="ECO:0000256" key="2">
    <source>
        <dbReference type="ARBA" id="ARBA00005253"/>
    </source>
</evidence>
<dbReference type="Proteomes" id="UP001152797">
    <property type="component" value="Unassembled WGS sequence"/>
</dbReference>
<dbReference type="Gene3D" id="1.10.238.10">
    <property type="entry name" value="EF-hand"/>
    <property type="match status" value="2"/>
</dbReference>
<dbReference type="InterPro" id="IPR002048">
    <property type="entry name" value="EF_hand_dom"/>
</dbReference>
<dbReference type="GO" id="GO:0016460">
    <property type="term" value="C:myosin II complex"/>
    <property type="evidence" value="ECO:0007669"/>
    <property type="project" value="TreeGrafter"/>
</dbReference>
<accession>A0A9P1CSH9</accession>
<dbReference type="SUPFAM" id="SSF47473">
    <property type="entry name" value="EF-hand"/>
    <property type="match status" value="1"/>
</dbReference>
<dbReference type="PANTHER" id="PTHR23048">
    <property type="entry name" value="MYOSIN LIGHT CHAIN 1, 3"/>
    <property type="match status" value="1"/>
</dbReference>
<dbReference type="Pfam" id="PF02800">
    <property type="entry name" value="Gp_dh_C"/>
    <property type="match status" value="2"/>
</dbReference>
<dbReference type="InterPro" id="IPR011992">
    <property type="entry name" value="EF-hand-dom_pair"/>
</dbReference>
<dbReference type="InterPro" id="IPR050230">
    <property type="entry name" value="CALM/Myosin/TropC-like"/>
</dbReference>
<keyword evidence="6" id="KW-0963">Cytoplasm</keyword>
<feature type="domain" description="EF-hand" evidence="8">
    <location>
        <begin position="55"/>
        <end position="90"/>
    </location>
</feature>
<dbReference type="PROSITE" id="PS00018">
    <property type="entry name" value="EF_HAND_1"/>
    <property type="match status" value="2"/>
</dbReference>
<dbReference type="FunFam" id="1.10.238.10:FF:000070">
    <property type="entry name" value="Centrin-1"/>
    <property type="match status" value="1"/>
</dbReference>
<dbReference type="AlphaFoldDB" id="A0A9P1CSH9"/>
<feature type="compositionally biased region" description="Low complexity" evidence="7">
    <location>
        <begin position="158"/>
        <end position="174"/>
    </location>
</feature>
<evidence type="ECO:0000256" key="1">
    <source>
        <dbReference type="ARBA" id="ARBA00004245"/>
    </source>
</evidence>
<dbReference type="GO" id="GO:0016620">
    <property type="term" value="F:oxidoreductase activity, acting on the aldehyde or oxo group of donors, NAD or NADP as acceptor"/>
    <property type="evidence" value="ECO:0007669"/>
    <property type="project" value="InterPro"/>
</dbReference>
<comment type="subcellular location">
    <subcellularLocation>
        <location evidence="1">Cytoplasm</location>
        <location evidence="1">Cytoskeleton</location>
    </subcellularLocation>
</comment>
<dbReference type="Pfam" id="PF13499">
    <property type="entry name" value="EF-hand_7"/>
    <property type="match status" value="2"/>
</dbReference>
<evidence type="ECO:0000313" key="9">
    <source>
        <dbReference type="EMBL" id="CAI3997514.1"/>
    </source>
</evidence>
<evidence type="ECO:0000313" key="11">
    <source>
        <dbReference type="EMBL" id="CAL4784826.1"/>
    </source>
</evidence>
<name>A0A9P1CSH9_9DINO</name>
<keyword evidence="3" id="KW-0479">Metal-binding</keyword>
<evidence type="ECO:0000256" key="6">
    <source>
        <dbReference type="ARBA" id="ARBA00023212"/>
    </source>
</evidence>
<dbReference type="SUPFAM" id="SSF55347">
    <property type="entry name" value="Glyceraldehyde-3-phosphate dehydrogenase-like, C-terminal domain"/>
    <property type="match status" value="1"/>
</dbReference>
<feature type="region of interest" description="Disordered" evidence="7">
    <location>
        <begin position="600"/>
        <end position="624"/>
    </location>
</feature>
<dbReference type="EMBL" id="CAMXCT020002342">
    <property type="protein sequence ID" value="CAL1150889.1"/>
    <property type="molecule type" value="Genomic_DNA"/>
</dbReference>
<reference evidence="9" key="1">
    <citation type="submission" date="2022-10" db="EMBL/GenBank/DDBJ databases">
        <authorList>
            <person name="Chen Y."/>
            <person name="Dougan E. K."/>
            <person name="Chan C."/>
            <person name="Rhodes N."/>
            <person name="Thang M."/>
        </authorList>
    </citation>
    <scope>NUCLEOTIDE SEQUENCE</scope>
</reference>
<comment type="caution">
    <text evidence="9">The sequence shown here is derived from an EMBL/GenBank/DDBJ whole genome shotgun (WGS) entry which is preliminary data.</text>
</comment>
<feature type="region of interest" description="Disordered" evidence="7">
    <location>
        <begin position="140"/>
        <end position="181"/>
    </location>
</feature>
<keyword evidence="5" id="KW-0106">Calcium</keyword>
<feature type="domain" description="EF-hand" evidence="8">
    <location>
        <begin position="92"/>
        <end position="127"/>
    </location>
</feature>
<feature type="domain" description="EF-hand" evidence="8">
    <location>
        <begin position="19"/>
        <end position="54"/>
    </location>
</feature>
<comment type="similarity">
    <text evidence="2">Belongs to the centrin family.</text>
</comment>
<proteinExistence type="inferred from homology"/>
<reference evidence="10" key="2">
    <citation type="submission" date="2024-04" db="EMBL/GenBank/DDBJ databases">
        <authorList>
            <person name="Chen Y."/>
            <person name="Shah S."/>
            <person name="Dougan E. K."/>
            <person name="Thang M."/>
            <person name="Chan C."/>
        </authorList>
    </citation>
    <scope>NUCLEOTIDE SEQUENCE [LARGE SCALE GENOMIC DNA]</scope>
</reference>